<gene>
    <name evidence="3" type="ORF">HELGO_WM920</name>
</gene>
<evidence type="ECO:0000256" key="1">
    <source>
        <dbReference type="ARBA" id="ARBA00008918"/>
    </source>
</evidence>
<protein>
    <recommendedName>
        <fullName evidence="2">Coenzyme Q-binding protein COQ10 START domain-containing protein</fullName>
    </recommendedName>
</protein>
<proteinExistence type="inferred from homology"/>
<dbReference type="AlphaFoldDB" id="A0A6S6TZ67"/>
<dbReference type="InterPro" id="IPR023393">
    <property type="entry name" value="START-like_dom_sf"/>
</dbReference>
<organism evidence="3">
    <name type="scientific">uncultured Sulfurovum sp</name>
    <dbReference type="NCBI Taxonomy" id="269237"/>
    <lineage>
        <taxon>Bacteria</taxon>
        <taxon>Pseudomonadati</taxon>
        <taxon>Campylobacterota</taxon>
        <taxon>Epsilonproteobacteria</taxon>
        <taxon>Campylobacterales</taxon>
        <taxon>Sulfurovaceae</taxon>
        <taxon>Sulfurovum</taxon>
        <taxon>environmental samples</taxon>
    </lineage>
</organism>
<dbReference type="SUPFAM" id="SSF55961">
    <property type="entry name" value="Bet v1-like"/>
    <property type="match status" value="1"/>
</dbReference>
<dbReference type="EMBL" id="CACVAS010000117">
    <property type="protein sequence ID" value="CAA6823407.1"/>
    <property type="molecule type" value="Genomic_DNA"/>
</dbReference>
<accession>A0A6S6TZ67</accession>
<feature type="domain" description="Coenzyme Q-binding protein COQ10 START" evidence="2">
    <location>
        <begin position="14"/>
        <end position="136"/>
    </location>
</feature>
<evidence type="ECO:0000259" key="2">
    <source>
        <dbReference type="Pfam" id="PF03364"/>
    </source>
</evidence>
<name>A0A6S6TZ67_9BACT</name>
<evidence type="ECO:0000313" key="3">
    <source>
        <dbReference type="EMBL" id="CAA6823407.1"/>
    </source>
</evidence>
<sequence length="152" mass="17594">MKHTLIFETQLSCDVKTLFDFHADTTNLPLITPPDTTVKIVKLEEELKEGNIAILKIKKGILPFVWELVFEKVDAPNLIVDVATRSPFKTFRHEHHFIEVNGKNSILRDKVTFSLPLEPLSAMAVWFVKRDLQKMFTYRHNKTKEAIASLEF</sequence>
<comment type="similarity">
    <text evidence="1">Belongs to the ribosome association toxin RatA family.</text>
</comment>
<dbReference type="InterPro" id="IPR005031">
    <property type="entry name" value="COQ10_START"/>
</dbReference>
<reference evidence="3" key="1">
    <citation type="submission" date="2020-01" db="EMBL/GenBank/DDBJ databases">
        <authorList>
            <person name="Meier V. D."/>
            <person name="Meier V D."/>
        </authorList>
    </citation>
    <scope>NUCLEOTIDE SEQUENCE</scope>
    <source>
        <strain evidence="3">HLG_WM_MAG_01</strain>
    </source>
</reference>
<dbReference type="Pfam" id="PF03364">
    <property type="entry name" value="Polyketide_cyc"/>
    <property type="match status" value="1"/>
</dbReference>
<dbReference type="CDD" id="cd07820">
    <property type="entry name" value="SRPBCC_3"/>
    <property type="match status" value="1"/>
</dbReference>
<dbReference type="Gene3D" id="3.30.530.20">
    <property type="match status" value="1"/>
</dbReference>